<keyword evidence="1" id="KW-0560">Oxidoreductase</keyword>
<dbReference type="PRINTS" id="PR00368">
    <property type="entry name" value="FADPNR"/>
</dbReference>
<dbReference type="InterPro" id="IPR051691">
    <property type="entry name" value="Metab_Enz_Cyan_OpOx_G3PDH"/>
</dbReference>
<dbReference type="InterPro" id="IPR036188">
    <property type="entry name" value="FAD/NAD-bd_sf"/>
</dbReference>
<organism evidence="3">
    <name type="scientific">Cyprideis torosa</name>
    <dbReference type="NCBI Taxonomy" id="163714"/>
    <lineage>
        <taxon>Eukaryota</taxon>
        <taxon>Metazoa</taxon>
        <taxon>Ecdysozoa</taxon>
        <taxon>Arthropoda</taxon>
        <taxon>Crustacea</taxon>
        <taxon>Oligostraca</taxon>
        <taxon>Ostracoda</taxon>
        <taxon>Podocopa</taxon>
        <taxon>Podocopida</taxon>
        <taxon>Cytherocopina</taxon>
        <taxon>Cytheroidea</taxon>
        <taxon>Cytherideidae</taxon>
        <taxon>Cyprideis</taxon>
    </lineage>
</organism>
<dbReference type="InterPro" id="IPR017224">
    <property type="entry name" value="Opine_Oxase_asu/HCN_bsu"/>
</dbReference>
<dbReference type="Pfam" id="PF07992">
    <property type="entry name" value="Pyr_redox_2"/>
    <property type="match status" value="1"/>
</dbReference>
<dbReference type="InterPro" id="IPR023753">
    <property type="entry name" value="FAD/NAD-binding_dom"/>
</dbReference>
<evidence type="ECO:0000313" key="3">
    <source>
        <dbReference type="EMBL" id="CAD7237660.1"/>
    </source>
</evidence>
<dbReference type="PIRSF" id="PIRSF037495">
    <property type="entry name" value="Opine_OX_OoxA/HcnB"/>
    <property type="match status" value="1"/>
</dbReference>
<evidence type="ECO:0000259" key="2">
    <source>
        <dbReference type="Pfam" id="PF07992"/>
    </source>
</evidence>
<sequence length="400" mass="42515">MSDYDVAVIGAGPAGMAAATTAAGAGLRVLLLDEQGHPGGQIYRHVDAASEASRQRLGGDYAAGLTLTRALGASDLDYRRNSNVWRIDAGGDLCWSEQGTGRRARAERIVLATGAIERPVPIPGWTLPGVLGAGAAQILLKQHELAPTRAVLAGCGPLLYLVAAQLIAADRPPLALVETTSRNHALAAARHWRGALAGRALLMKGLGLLNVIRRAGVKRYRGAQNLRIETAGDDLRLHWQEDTRARQFDAGTVLLHQGVIPNVQASLALGLEHEWDARQRCLRPRVDDVGRTREERVRIAGDGAGIGGAKVAELAGRQVALQIAHELKALDAATLASQSASLHRAIARERAPRAFLDTLYAPDPALTNPPDETLVCRCEDVSAADIRRYAALGCSGPNQL</sequence>
<dbReference type="AlphaFoldDB" id="A0A7R8WVK5"/>
<dbReference type="OrthoDB" id="10068302at2759"/>
<dbReference type="Gene3D" id="3.50.50.60">
    <property type="entry name" value="FAD/NAD(P)-binding domain"/>
    <property type="match status" value="1"/>
</dbReference>
<protein>
    <recommendedName>
        <fullName evidence="2">FAD/NAD(P)-binding domain-containing protein</fullName>
    </recommendedName>
</protein>
<dbReference type="PANTHER" id="PTHR42949:SF3">
    <property type="entry name" value="ANAEROBIC GLYCEROL-3-PHOSPHATE DEHYDROGENASE SUBUNIT B"/>
    <property type="match status" value="1"/>
</dbReference>
<evidence type="ECO:0000256" key="1">
    <source>
        <dbReference type="ARBA" id="ARBA00023002"/>
    </source>
</evidence>
<gene>
    <name evidence="3" type="ORF">CTOB1V02_LOCUS15475</name>
</gene>
<dbReference type="SUPFAM" id="SSF51905">
    <property type="entry name" value="FAD/NAD(P)-binding domain"/>
    <property type="match status" value="1"/>
</dbReference>
<dbReference type="EMBL" id="OB690469">
    <property type="protein sequence ID" value="CAD7237660.1"/>
    <property type="molecule type" value="Genomic_DNA"/>
</dbReference>
<name>A0A7R8WVK5_9CRUS</name>
<dbReference type="PANTHER" id="PTHR42949">
    <property type="entry name" value="ANAEROBIC GLYCEROL-3-PHOSPHATE DEHYDROGENASE SUBUNIT B"/>
    <property type="match status" value="1"/>
</dbReference>
<dbReference type="PRINTS" id="PR00469">
    <property type="entry name" value="PNDRDTASEII"/>
</dbReference>
<feature type="domain" description="FAD/NAD(P)-binding" evidence="2">
    <location>
        <begin position="4"/>
        <end position="313"/>
    </location>
</feature>
<feature type="non-terminal residue" evidence="3">
    <location>
        <position position="400"/>
    </location>
</feature>
<proteinExistence type="predicted"/>
<reference evidence="3" key="1">
    <citation type="submission" date="2020-11" db="EMBL/GenBank/DDBJ databases">
        <authorList>
            <person name="Tran Van P."/>
        </authorList>
    </citation>
    <scope>NUCLEOTIDE SEQUENCE</scope>
</reference>
<accession>A0A7R8WVK5</accession>
<dbReference type="GO" id="GO:0016491">
    <property type="term" value="F:oxidoreductase activity"/>
    <property type="evidence" value="ECO:0007669"/>
    <property type="project" value="UniProtKB-KW"/>
</dbReference>